<proteinExistence type="predicted"/>
<feature type="region of interest" description="Disordered" evidence="1">
    <location>
        <begin position="16"/>
        <end position="60"/>
    </location>
</feature>
<accession>A0ABN9RAS5</accession>
<reference evidence="2" key="1">
    <citation type="submission" date="2023-10" db="EMBL/GenBank/DDBJ databases">
        <authorList>
            <person name="Chen Y."/>
            <person name="Shah S."/>
            <person name="Dougan E. K."/>
            <person name="Thang M."/>
            <person name="Chan C."/>
        </authorList>
    </citation>
    <scope>NUCLEOTIDE SEQUENCE [LARGE SCALE GENOMIC DNA]</scope>
</reference>
<organism evidence="2 3">
    <name type="scientific">Prorocentrum cordatum</name>
    <dbReference type="NCBI Taxonomy" id="2364126"/>
    <lineage>
        <taxon>Eukaryota</taxon>
        <taxon>Sar</taxon>
        <taxon>Alveolata</taxon>
        <taxon>Dinophyceae</taxon>
        <taxon>Prorocentrales</taxon>
        <taxon>Prorocentraceae</taxon>
        <taxon>Prorocentrum</taxon>
    </lineage>
</organism>
<dbReference type="EMBL" id="CAUYUJ010005880">
    <property type="protein sequence ID" value="CAK0815281.1"/>
    <property type="molecule type" value="Genomic_DNA"/>
</dbReference>
<evidence type="ECO:0000313" key="3">
    <source>
        <dbReference type="Proteomes" id="UP001189429"/>
    </source>
</evidence>
<gene>
    <name evidence="2" type="ORF">PCOR1329_LOCUS18628</name>
</gene>
<evidence type="ECO:0000313" key="2">
    <source>
        <dbReference type="EMBL" id="CAK0815281.1"/>
    </source>
</evidence>
<comment type="caution">
    <text evidence="2">The sequence shown here is derived from an EMBL/GenBank/DDBJ whole genome shotgun (WGS) entry which is preliminary data.</text>
</comment>
<feature type="compositionally biased region" description="Low complexity" evidence="1">
    <location>
        <begin position="45"/>
        <end position="54"/>
    </location>
</feature>
<feature type="compositionally biased region" description="Pro residues" evidence="1">
    <location>
        <begin position="26"/>
        <end position="44"/>
    </location>
</feature>
<keyword evidence="3" id="KW-1185">Reference proteome</keyword>
<dbReference type="Proteomes" id="UP001189429">
    <property type="component" value="Unassembled WGS sequence"/>
</dbReference>
<evidence type="ECO:0000256" key="1">
    <source>
        <dbReference type="SAM" id="MobiDB-lite"/>
    </source>
</evidence>
<name>A0ABN9RAS5_9DINO</name>
<sequence>MLPSLGSLQRERALLTEVLRSSPASSPAPSPASRPRPAPVPPKAEPAGAAAGRSLSRWSRGDGLQHLPRELLADIAENFLESPVWHLCQLGAAAPRLGQVFMDEEVDTDTSA</sequence>
<protein>
    <submittedName>
        <fullName evidence="2">Uncharacterized protein</fullName>
    </submittedName>
</protein>